<evidence type="ECO:0000313" key="2">
    <source>
        <dbReference type="EMBL" id="OCL02224.1"/>
    </source>
</evidence>
<feature type="region of interest" description="Disordered" evidence="1">
    <location>
        <begin position="373"/>
        <end position="544"/>
    </location>
</feature>
<feature type="compositionally biased region" description="Polar residues" evidence="1">
    <location>
        <begin position="507"/>
        <end position="522"/>
    </location>
</feature>
<feature type="compositionally biased region" description="Polar residues" evidence="1">
    <location>
        <begin position="373"/>
        <end position="382"/>
    </location>
</feature>
<feature type="compositionally biased region" description="Acidic residues" evidence="1">
    <location>
        <begin position="493"/>
        <end position="506"/>
    </location>
</feature>
<organism evidence="2 3">
    <name type="scientific">Glonium stellatum</name>
    <dbReference type="NCBI Taxonomy" id="574774"/>
    <lineage>
        <taxon>Eukaryota</taxon>
        <taxon>Fungi</taxon>
        <taxon>Dikarya</taxon>
        <taxon>Ascomycota</taxon>
        <taxon>Pezizomycotina</taxon>
        <taxon>Dothideomycetes</taxon>
        <taxon>Pleosporomycetidae</taxon>
        <taxon>Gloniales</taxon>
        <taxon>Gloniaceae</taxon>
        <taxon>Glonium</taxon>
    </lineage>
</organism>
<protein>
    <submittedName>
        <fullName evidence="2">Uncharacterized protein</fullName>
    </submittedName>
</protein>
<evidence type="ECO:0000256" key="1">
    <source>
        <dbReference type="SAM" id="MobiDB-lite"/>
    </source>
</evidence>
<reference evidence="2 3" key="1">
    <citation type="journal article" date="2016" name="Nat. Commun.">
        <title>Ectomycorrhizal ecology is imprinted in the genome of the dominant symbiotic fungus Cenococcum geophilum.</title>
        <authorList>
            <consortium name="DOE Joint Genome Institute"/>
            <person name="Peter M."/>
            <person name="Kohler A."/>
            <person name="Ohm R.A."/>
            <person name="Kuo A."/>
            <person name="Krutzmann J."/>
            <person name="Morin E."/>
            <person name="Arend M."/>
            <person name="Barry K.W."/>
            <person name="Binder M."/>
            <person name="Choi C."/>
            <person name="Clum A."/>
            <person name="Copeland A."/>
            <person name="Grisel N."/>
            <person name="Haridas S."/>
            <person name="Kipfer T."/>
            <person name="LaButti K."/>
            <person name="Lindquist E."/>
            <person name="Lipzen A."/>
            <person name="Maire R."/>
            <person name="Meier B."/>
            <person name="Mihaltcheva S."/>
            <person name="Molinier V."/>
            <person name="Murat C."/>
            <person name="Poggeler S."/>
            <person name="Quandt C.A."/>
            <person name="Sperisen C."/>
            <person name="Tritt A."/>
            <person name="Tisserant E."/>
            <person name="Crous P.W."/>
            <person name="Henrissat B."/>
            <person name="Nehls U."/>
            <person name="Egli S."/>
            <person name="Spatafora J.W."/>
            <person name="Grigoriev I.V."/>
            <person name="Martin F.M."/>
        </authorList>
    </citation>
    <scope>NUCLEOTIDE SEQUENCE [LARGE SCALE GENOMIC DNA]</scope>
    <source>
        <strain evidence="2 3">CBS 207.34</strain>
    </source>
</reference>
<feature type="region of interest" description="Disordered" evidence="1">
    <location>
        <begin position="267"/>
        <end position="301"/>
    </location>
</feature>
<feature type="region of interest" description="Disordered" evidence="1">
    <location>
        <begin position="65"/>
        <end position="149"/>
    </location>
</feature>
<accession>A0A8E2JMJ2</accession>
<feature type="compositionally biased region" description="Polar residues" evidence="1">
    <location>
        <begin position="292"/>
        <end position="301"/>
    </location>
</feature>
<name>A0A8E2JMJ2_9PEZI</name>
<proteinExistence type="predicted"/>
<feature type="compositionally biased region" description="Polar residues" evidence="1">
    <location>
        <begin position="403"/>
        <end position="413"/>
    </location>
</feature>
<gene>
    <name evidence="2" type="ORF">AOQ84DRAFT_229436</name>
</gene>
<feature type="compositionally biased region" description="Polar residues" evidence="1">
    <location>
        <begin position="446"/>
        <end position="461"/>
    </location>
</feature>
<dbReference type="Proteomes" id="UP000250140">
    <property type="component" value="Unassembled WGS sequence"/>
</dbReference>
<feature type="compositionally biased region" description="Low complexity" evidence="1">
    <location>
        <begin position="88"/>
        <end position="97"/>
    </location>
</feature>
<sequence>MSITFPPHPKGFKLSRSLTQRSDPQDLLSDIEFTPDKDSDELFECLKRSFPTGKTHMERMKMARMEFIVSEQEEKSPRPLKAQPPKRALAASSAPSDSDTKPRKSLQAIENTHQPRRPQSVLRQEAPPNATNATNPIDAIAPKPDQPANATYLPEKLASTAMSLNEMTSVWRASDGAWLHSRRKKPMTIQQRIEYNITRVKGACVICKKKKRKCKHRLPQGNGLPDSQPLEECLEDTHVEMSNVQHDRSVNIAGHDQQLEPTMRNGLIPSFRGSQKGGPPETLTGLLDPKESQNPQLGSVDSGSLPWSGLYQHAQGHYKLNALSSAEQNSYITNPQHTLHEKEDATFYDKHSGRLSNEITFDEFYPEVLESQPLNNTQSPLSTLIEHDRRKLDTPTLQTTTTEPWANTRSTIDPSLLDTPSAARHSYSFNEETDNLDNPGFASIPATEQNDISQSDPSAQIKSIELPKERNRPTELPPEADDTNWLALIDWNSETDSESPTCDETEASGTNSSSQTPLSVPQSSSETLYSYSSGGGSWGRSSGTRRTKCVRAEELIYREVPLSRNDSKIIYEKSRGDATVSKHRSKSNLWIPDAPCRAARHTTRHAVLDLADSMRGLRLGPQYN</sequence>
<dbReference type="OrthoDB" id="3794485at2759"/>
<dbReference type="EMBL" id="KV750982">
    <property type="protein sequence ID" value="OCL02224.1"/>
    <property type="molecule type" value="Genomic_DNA"/>
</dbReference>
<dbReference type="AlphaFoldDB" id="A0A8E2JMJ2"/>
<keyword evidence="3" id="KW-1185">Reference proteome</keyword>
<evidence type="ECO:0000313" key="3">
    <source>
        <dbReference type="Proteomes" id="UP000250140"/>
    </source>
</evidence>
<feature type="region of interest" description="Disordered" evidence="1">
    <location>
        <begin position="1"/>
        <end position="33"/>
    </location>
</feature>
<feature type="compositionally biased region" description="Low complexity" evidence="1">
    <location>
        <begin position="523"/>
        <end position="532"/>
    </location>
</feature>